<feature type="region of interest" description="Disordered" evidence="1">
    <location>
        <begin position="54"/>
        <end position="78"/>
    </location>
</feature>
<proteinExistence type="predicted"/>
<gene>
    <name evidence="3" type="ORF">KSP39_PZI016602</name>
</gene>
<keyword evidence="2" id="KW-0812">Transmembrane</keyword>
<reference evidence="3 4" key="1">
    <citation type="journal article" date="2022" name="Nat. Plants">
        <title>Genomes of leafy and leafless Platanthera orchids illuminate the evolution of mycoheterotrophy.</title>
        <authorList>
            <person name="Li M.H."/>
            <person name="Liu K.W."/>
            <person name="Li Z."/>
            <person name="Lu H.C."/>
            <person name="Ye Q.L."/>
            <person name="Zhang D."/>
            <person name="Wang J.Y."/>
            <person name="Li Y.F."/>
            <person name="Zhong Z.M."/>
            <person name="Liu X."/>
            <person name="Yu X."/>
            <person name="Liu D.K."/>
            <person name="Tu X.D."/>
            <person name="Liu B."/>
            <person name="Hao Y."/>
            <person name="Liao X.Y."/>
            <person name="Jiang Y.T."/>
            <person name="Sun W.H."/>
            <person name="Chen J."/>
            <person name="Chen Y.Q."/>
            <person name="Ai Y."/>
            <person name="Zhai J.W."/>
            <person name="Wu S.S."/>
            <person name="Zhou Z."/>
            <person name="Hsiao Y.Y."/>
            <person name="Wu W.L."/>
            <person name="Chen Y.Y."/>
            <person name="Lin Y.F."/>
            <person name="Hsu J.L."/>
            <person name="Li C.Y."/>
            <person name="Wang Z.W."/>
            <person name="Zhao X."/>
            <person name="Zhong W.Y."/>
            <person name="Ma X.K."/>
            <person name="Ma L."/>
            <person name="Huang J."/>
            <person name="Chen G.Z."/>
            <person name="Huang M.Z."/>
            <person name="Huang L."/>
            <person name="Peng D.H."/>
            <person name="Luo Y.B."/>
            <person name="Zou S.Q."/>
            <person name="Chen S.P."/>
            <person name="Lan S."/>
            <person name="Tsai W.C."/>
            <person name="Van de Peer Y."/>
            <person name="Liu Z.J."/>
        </authorList>
    </citation>
    <scope>NUCLEOTIDE SEQUENCE [LARGE SCALE GENOMIC DNA]</scope>
    <source>
        <strain evidence="3">Lor287</strain>
    </source>
</reference>
<keyword evidence="2" id="KW-0472">Membrane</keyword>
<sequence length="150" mass="17876">MSVELLDEDRREYSWAGGGVGPLHPYSLLLSFSRYFLRLMRNFSAKSEMRSVAVAEQEEEDDSIEESKRVKPREADYAGSRHGDILLRRDLSWFIDSLLDFVRLWIVVEKWRLEEEIGEKMGMNREEEEEEDEEGFANRLLLHFRIKFKR</sequence>
<organism evidence="3 4">
    <name type="scientific">Platanthera zijinensis</name>
    <dbReference type="NCBI Taxonomy" id="2320716"/>
    <lineage>
        <taxon>Eukaryota</taxon>
        <taxon>Viridiplantae</taxon>
        <taxon>Streptophyta</taxon>
        <taxon>Embryophyta</taxon>
        <taxon>Tracheophyta</taxon>
        <taxon>Spermatophyta</taxon>
        <taxon>Magnoliopsida</taxon>
        <taxon>Liliopsida</taxon>
        <taxon>Asparagales</taxon>
        <taxon>Orchidaceae</taxon>
        <taxon>Orchidoideae</taxon>
        <taxon>Orchideae</taxon>
        <taxon>Orchidinae</taxon>
        <taxon>Platanthera</taxon>
    </lineage>
</organism>
<evidence type="ECO:0000256" key="1">
    <source>
        <dbReference type="SAM" id="MobiDB-lite"/>
    </source>
</evidence>
<feature type="transmembrane region" description="Helical" evidence="2">
    <location>
        <begin position="15"/>
        <end position="37"/>
    </location>
</feature>
<dbReference type="AlphaFoldDB" id="A0AAP0G130"/>
<dbReference type="EMBL" id="JBBWWQ010000014">
    <property type="protein sequence ID" value="KAK8931271.1"/>
    <property type="molecule type" value="Genomic_DNA"/>
</dbReference>
<evidence type="ECO:0000313" key="4">
    <source>
        <dbReference type="Proteomes" id="UP001418222"/>
    </source>
</evidence>
<name>A0AAP0G130_9ASPA</name>
<protein>
    <submittedName>
        <fullName evidence="3">Uncharacterized protein</fullName>
    </submittedName>
</protein>
<keyword evidence="2" id="KW-1133">Transmembrane helix</keyword>
<evidence type="ECO:0000313" key="3">
    <source>
        <dbReference type="EMBL" id="KAK8931271.1"/>
    </source>
</evidence>
<comment type="caution">
    <text evidence="3">The sequence shown here is derived from an EMBL/GenBank/DDBJ whole genome shotgun (WGS) entry which is preliminary data.</text>
</comment>
<dbReference type="Proteomes" id="UP001418222">
    <property type="component" value="Unassembled WGS sequence"/>
</dbReference>
<keyword evidence="4" id="KW-1185">Reference proteome</keyword>
<evidence type="ECO:0000256" key="2">
    <source>
        <dbReference type="SAM" id="Phobius"/>
    </source>
</evidence>
<feature type="compositionally biased region" description="Basic and acidic residues" evidence="1">
    <location>
        <begin position="65"/>
        <end position="78"/>
    </location>
</feature>
<accession>A0AAP0G130</accession>